<name>A0A066X8D6_COLSU</name>
<feature type="compositionally biased region" description="Polar residues" evidence="1">
    <location>
        <begin position="1"/>
        <end position="10"/>
    </location>
</feature>
<gene>
    <name evidence="2" type="ORF">CSUB01_02195</name>
</gene>
<dbReference type="HOGENOM" id="CLU_136316_0_0_1"/>
<keyword evidence="3" id="KW-1185">Reference proteome</keyword>
<feature type="compositionally biased region" description="Polar residues" evidence="1">
    <location>
        <begin position="157"/>
        <end position="166"/>
    </location>
</feature>
<dbReference type="Proteomes" id="UP000027238">
    <property type="component" value="Unassembled WGS sequence"/>
</dbReference>
<reference evidence="3" key="1">
    <citation type="journal article" date="2014" name="Genome Announc.">
        <title>Draft genome sequence of Colletotrichum sublineola, a destructive pathogen of cultivated sorghum.</title>
        <authorList>
            <person name="Baroncelli R."/>
            <person name="Sanz-Martin J.M."/>
            <person name="Rech G.E."/>
            <person name="Sukno S.A."/>
            <person name="Thon M.R."/>
        </authorList>
    </citation>
    <scope>NUCLEOTIDE SEQUENCE [LARGE SCALE GENOMIC DNA]</scope>
    <source>
        <strain evidence="3">TX430BB</strain>
    </source>
</reference>
<feature type="region of interest" description="Disordered" evidence="1">
    <location>
        <begin position="1"/>
        <end position="20"/>
    </location>
</feature>
<proteinExistence type="predicted"/>
<organism evidence="2 3">
    <name type="scientific">Colletotrichum sublineola</name>
    <name type="common">Sorghum anthracnose fungus</name>
    <dbReference type="NCBI Taxonomy" id="1173701"/>
    <lineage>
        <taxon>Eukaryota</taxon>
        <taxon>Fungi</taxon>
        <taxon>Dikarya</taxon>
        <taxon>Ascomycota</taxon>
        <taxon>Pezizomycotina</taxon>
        <taxon>Sordariomycetes</taxon>
        <taxon>Hypocreomycetidae</taxon>
        <taxon>Glomerellales</taxon>
        <taxon>Glomerellaceae</taxon>
        <taxon>Colletotrichum</taxon>
        <taxon>Colletotrichum graminicola species complex</taxon>
    </lineage>
</organism>
<evidence type="ECO:0000313" key="2">
    <source>
        <dbReference type="EMBL" id="KDN62011.1"/>
    </source>
</evidence>
<dbReference type="OrthoDB" id="4847642at2759"/>
<dbReference type="EMBL" id="JMSE01001362">
    <property type="protein sequence ID" value="KDN62011.1"/>
    <property type="molecule type" value="Genomic_DNA"/>
</dbReference>
<dbReference type="OMA" id="GPNTVEQ"/>
<dbReference type="AlphaFoldDB" id="A0A066X8D6"/>
<accession>A0A066X8D6</accession>
<dbReference type="eggNOG" id="ENOG502RP35">
    <property type="taxonomic scope" value="Eukaryota"/>
</dbReference>
<sequence length="166" mass="17643">MAASAQQNGNADAASTAAEQGSAYRMAIEDDGLKDRECGTSPALFKPSSTRSLPFMILTRSLRFWVRLTTMIASGNPHVPNTAEQNSVEIYERRLGLFLVDTDLQGSSSDHAGTVEHHSARTQRVFGAITAVNQLLPSGGGSGTSDGQADDKPPMDLQSTGAQFDE</sequence>
<feature type="region of interest" description="Disordered" evidence="1">
    <location>
        <begin position="136"/>
        <end position="166"/>
    </location>
</feature>
<protein>
    <submittedName>
        <fullName evidence="2">Uncharacterized protein</fullName>
    </submittedName>
</protein>
<evidence type="ECO:0000256" key="1">
    <source>
        <dbReference type="SAM" id="MobiDB-lite"/>
    </source>
</evidence>
<evidence type="ECO:0000313" key="3">
    <source>
        <dbReference type="Proteomes" id="UP000027238"/>
    </source>
</evidence>
<comment type="caution">
    <text evidence="2">The sequence shown here is derived from an EMBL/GenBank/DDBJ whole genome shotgun (WGS) entry which is preliminary data.</text>
</comment>